<accession>A0A7K5G198</accession>
<dbReference type="InterPro" id="IPR045119">
    <property type="entry name" value="SUN1-5"/>
</dbReference>
<dbReference type="Proteomes" id="UP000562415">
    <property type="component" value="Unassembled WGS sequence"/>
</dbReference>
<evidence type="ECO:0000256" key="2">
    <source>
        <dbReference type="ARBA" id="ARBA00022692"/>
    </source>
</evidence>
<dbReference type="PROSITE" id="PS51469">
    <property type="entry name" value="SUN"/>
    <property type="match status" value="1"/>
</dbReference>
<dbReference type="EMBL" id="VYZH01011528">
    <property type="protein sequence ID" value="NWS50873.1"/>
    <property type="molecule type" value="Genomic_DNA"/>
</dbReference>
<protein>
    <submittedName>
        <fullName evidence="6">SPAG4 protein</fullName>
    </submittedName>
</protein>
<keyword evidence="2" id="KW-0812">Transmembrane</keyword>
<proteinExistence type="predicted"/>
<comment type="subcellular location">
    <subcellularLocation>
        <location evidence="1">Nucleus inner membrane</location>
    </subcellularLocation>
</comment>
<dbReference type="OrthoDB" id="342281at2759"/>
<dbReference type="GO" id="GO:0034993">
    <property type="term" value="C:meiotic nuclear membrane microtubule tethering complex"/>
    <property type="evidence" value="ECO:0007669"/>
    <property type="project" value="TreeGrafter"/>
</dbReference>
<organism evidence="6 7">
    <name type="scientific">Probosciger aterrimus</name>
    <name type="common">Palm cockatoo</name>
    <dbReference type="NCBI Taxonomy" id="141839"/>
    <lineage>
        <taxon>Eukaryota</taxon>
        <taxon>Metazoa</taxon>
        <taxon>Chordata</taxon>
        <taxon>Craniata</taxon>
        <taxon>Vertebrata</taxon>
        <taxon>Euteleostomi</taxon>
        <taxon>Archelosauria</taxon>
        <taxon>Archosauria</taxon>
        <taxon>Dinosauria</taxon>
        <taxon>Saurischia</taxon>
        <taxon>Theropoda</taxon>
        <taxon>Coelurosauria</taxon>
        <taxon>Aves</taxon>
        <taxon>Neognathae</taxon>
        <taxon>Neoaves</taxon>
        <taxon>Telluraves</taxon>
        <taxon>Australaves</taxon>
        <taxon>Psittaciformes</taxon>
        <taxon>Cacatuidae</taxon>
        <taxon>Probosciger</taxon>
    </lineage>
</organism>
<evidence type="ECO:0000259" key="5">
    <source>
        <dbReference type="PROSITE" id="PS51469"/>
    </source>
</evidence>
<dbReference type="Pfam" id="PF07738">
    <property type="entry name" value="Sad1_UNC"/>
    <property type="match status" value="1"/>
</dbReference>
<keyword evidence="4" id="KW-0472">Membrane</keyword>
<evidence type="ECO:0000256" key="1">
    <source>
        <dbReference type="ARBA" id="ARBA00004540"/>
    </source>
</evidence>
<evidence type="ECO:0000256" key="3">
    <source>
        <dbReference type="ARBA" id="ARBA00022989"/>
    </source>
</evidence>
<dbReference type="GO" id="GO:0005637">
    <property type="term" value="C:nuclear inner membrane"/>
    <property type="evidence" value="ECO:0007669"/>
    <property type="project" value="UniProtKB-SubCell"/>
</dbReference>
<name>A0A7K5G198_PROAR</name>
<feature type="non-terminal residue" evidence="6">
    <location>
        <position position="1"/>
    </location>
</feature>
<feature type="non-terminal residue" evidence="6">
    <location>
        <position position="142"/>
    </location>
</feature>
<gene>
    <name evidence="6" type="primary">Spag4_1</name>
    <name evidence="6" type="ORF">PROATE_R06374</name>
</gene>
<evidence type="ECO:0000256" key="4">
    <source>
        <dbReference type="ARBA" id="ARBA00023136"/>
    </source>
</evidence>
<reference evidence="6 7" key="1">
    <citation type="submission" date="2019-09" db="EMBL/GenBank/DDBJ databases">
        <title>Bird 10,000 Genomes (B10K) Project - Family phase.</title>
        <authorList>
            <person name="Zhang G."/>
        </authorList>
    </citation>
    <scope>NUCLEOTIDE SEQUENCE [LARGE SCALE GENOMIC DNA]</scope>
    <source>
        <strain evidence="6">B10K-DU-017-47</strain>
    </source>
</reference>
<keyword evidence="3" id="KW-1133">Transmembrane helix</keyword>
<dbReference type="Gene3D" id="2.60.120.260">
    <property type="entry name" value="Galactose-binding domain-like"/>
    <property type="match status" value="1"/>
</dbReference>
<dbReference type="AlphaFoldDB" id="A0A7K5G198"/>
<dbReference type="GO" id="GO:0043495">
    <property type="term" value="F:protein-membrane adaptor activity"/>
    <property type="evidence" value="ECO:0007669"/>
    <property type="project" value="TreeGrafter"/>
</dbReference>
<dbReference type="InterPro" id="IPR012919">
    <property type="entry name" value="SUN_dom"/>
</dbReference>
<keyword evidence="7" id="KW-1185">Reference proteome</keyword>
<evidence type="ECO:0000313" key="7">
    <source>
        <dbReference type="Proteomes" id="UP000562415"/>
    </source>
</evidence>
<sequence>ISPGYCWPFQASRSQVVIRLPEQVQPTAITVQHPLKRSSGLGDISSALRDFTVSVSLCWALGAGPQPWEKAGMDGEEETLLGTFTYDIAKEPTQTFPLQNELPRAFRFIRLAIQSNWGKSGNTCIYRVQVHGKVTGMNAVGQ</sequence>
<dbReference type="PANTHER" id="PTHR12911">
    <property type="entry name" value="SAD1/UNC-84-LIKE PROTEIN-RELATED"/>
    <property type="match status" value="1"/>
</dbReference>
<comment type="caution">
    <text evidence="6">The sequence shown here is derived from an EMBL/GenBank/DDBJ whole genome shotgun (WGS) entry which is preliminary data.</text>
</comment>
<dbReference type="PANTHER" id="PTHR12911:SF24">
    <property type="entry name" value="SUN DOMAIN-CONTAINING PROTEIN 3"/>
    <property type="match status" value="1"/>
</dbReference>
<feature type="domain" description="SUN" evidence="5">
    <location>
        <begin position="1"/>
        <end position="135"/>
    </location>
</feature>
<evidence type="ECO:0000313" key="6">
    <source>
        <dbReference type="EMBL" id="NWS50873.1"/>
    </source>
</evidence>